<protein>
    <recommendedName>
        <fullName evidence="6 7">Small ribosomal subunit protein uS4</fullName>
    </recommendedName>
</protein>
<dbReference type="Gene3D" id="1.10.1050.10">
    <property type="entry name" value="Ribosomal Protein S4 Delta 41, Chain A, domain 1"/>
    <property type="match status" value="1"/>
</dbReference>
<dbReference type="KEGG" id="trc:DYE49_05840"/>
<dbReference type="GO" id="GO:0015935">
    <property type="term" value="C:small ribosomal subunit"/>
    <property type="evidence" value="ECO:0007669"/>
    <property type="project" value="InterPro"/>
</dbReference>
<evidence type="ECO:0000313" key="12">
    <source>
        <dbReference type="EMBL" id="QOS39997.1"/>
    </source>
</evidence>
<keyword evidence="5 7" id="KW-0687">Ribonucleoprotein</keyword>
<dbReference type="Pfam" id="PF00163">
    <property type="entry name" value="Ribosomal_S4"/>
    <property type="match status" value="1"/>
</dbReference>
<keyword evidence="13" id="KW-1185">Reference proteome</keyword>
<comment type="function">
    <text evidence="7">With S5 and S12 plays an important role in translational accuracy.</text>
</comment>
<dbReference type="PROSITE" id="PS50889">
    <property type="entry name" value="S4"/>
    <property type="match status" value="1"/>
</dbReference>
<keyword evidence="3 7" id="KW-0694">RNA-binding</keyword>
<dbReference type="EMBL" id="JACHFR010000001">
    <property type="protein sequence ID" value="MBB5218302.1"/>
    <property type="molecule type" value="Genomic_DNA"/>
</dbReference>
<evidence type="ECO:0000256" key="7">
    <source>
        <dbReference type="HAMAP-Rule" id="MF_01306"/>
    </source>
</evidence>
<dbReference type="InterPro" id="IPR005709">
    <property type="entry name" value="Ribosomal_uS4_bac-type"/>
</dbReference>
<dbReference type="InterPro" id="IPR036986">
    <property type="entry name" value="S4_RNA-bd_sf"/>
</dbReference>
<dbReference type="Proteomes" id="UP000578697">
    <property type="component" value="Unassembled WGS sequence"/>
</dbReference>
<feature type="domain" description="RNA-binding S4" evidence="9">
    <location>
        <begin position="88"/>
        <end position="153"/>
    </location>
</feature>
<dbReference type="GO" id="GO:0042274">
    <property type="term" value="P:ribosomal small subunit biogenesis"/>
    <property type="evidence" value="ECO:0007669"/>
    <property type="project" value="TreeGrafter"/>
</dbReference>
<dbReference type="Pfam" id="PF01479">
    <property type="entry name" value="S4"/>
    <property type="match status" value="1"/>
</dbReference>
<comment type="subunit">
    <text evidence="7">Part of the 30S ribosomal subunit. Contacts protein S5. The interaction surface between S4 and S5 is involved in control of translational fidelity.</text>
</comment>
<evidence type="ECO:0000259" key="9">
    <source>
        <dbReference type="SMART" id="SM00363"/>
    </source>
</evidence>
<gene>
    <name evidence="7" type="primary">rpsD</name>
    <name evidence="12" type="ORF">DYE49_05840</name>
    <name evidence="11" type="ORF">HNP77_000646</name>
</gene>
<dbReference type="CDD" id="cd00165">
    <property type="entry name" value="S4"/>
    <property type="match status" value="1"/>
</dbReference>
<sequence>MATRRGPRFKECRRLGVNVCGHPKAMNRANAPAFKKKHKISEYGLQLIEKQKIKAYYGILERQLRRYYALALKKEGKTGEELIRMLETRLDNIVYRAGFASSIRMARQMVTHRHFTVNGKKINIPSFEVPVGSEICLVEKDRKNPQFKKCFLELNKAPLEYIQRNEESFSAKLVSYPERKKIPVEINDQLVVEFYSK</sequence>
<evidence type="ECO:0000256" key="8">
    <source>
        <dbReference type="RuleBase" id="RU003699"/>
    </source>
</evidence>
<accession>A0A840SFT4</accession>
<reference evidence="11 13" key="2">
    <citation type="submission" date="2020-08" db="EMBL/GenBank/DDBJ databases">
        <title>Genomic Encyclopedia of Type Strains, Phase IV (KMG-IV): sequencing the most valuable type-strain genomes for metagenomic binning, comparative biology and taxonomic classification.</title>
        <authorList>
            <person name="Goeker M."/>
        </authorList>
    </citation>
    <scope>NUCLEOTIDE SEQUENCE [LARGE SCALE GENOMIC DNA]</scope>
    <source>
        <strain evidence="11 13">DSM 103679</strain>
    </source>
</reference>
<comment type="function">
    <text evidence="7">One of the primary rRNA binding proteins, it binds directly to 16S rRNA where it nucleates assembly of the body of the 30S subunit.</text>
</comment>
<dbReference type="HAMAP" id="MF_01306_B">
    <property type="entry name" value="Ribosomal_uS4_B"/>
    <property type="match status" value="1"/>
</dbReference>
<evidence type="ECO:0000256" key="6">
    <source>
        <dbReference type="ARBA" id="ARBA00035254"/>
    </source>
</evidence>
<evidence type="ECO:0000313" key="13">
    <source>
        <dbReference type="Proteomes" id="UP000578697"/>
    </source>
</evidence>
<dbReference type="InterPro" id="IPR002942">
    <property type="entry name" value="S4_RNA-bd"/>
</dbReference>
<dbReference type="GO" id="GO:0006412">
    <property type="term" value="P:translation"/>
    <property type="evidence" value="ECO:0007669"/>
    <property type="project" value="UniProtKB-UniRule"/>
</dbReference>
<dbReference type="Proteomes" id="UP000593591">
    <property type="component" value="Chromosome"/>
</dbReference>
<dbReference type="PANTHER" id="PTHR11831">
    <property type="entry name" value="30S 40S RIBOSOMAL PROTEIN"/>
    <property type="match status" value="1"/>
</dbReference>
<feature type="domain" description="Small ribosomal subunit protein uS4 N-terminal" evidence="10">
    <location>
        <begin position="3"/>
        <end position="87"/>
    </location>
</feature>
<dbReference type="InterPro" id="IPR018079">
    <property type="entry name" value="Ribosomal_uS4_CS"/>
</dbReference>
<dbReference type="GO" id="GO:0003735">
    <property type="term" value="F:structural constituent of ribosome"/>
    <property type="evidence" value="ECO:0007669"/>
    <property type="project" value="InterPro"/>
</dbReference>
<dbReference type="GO" id="GO:0019843">
    <property type="term" value="F:rRNA binding"/>
    <property type="evidence" value="ECO:0007669"/>
    <property type="project" value="UniProtKB-UniRule"/>
</dbReference>
<evidence type="ECO:0000313" key="14">
    <source>
        <dbReference type="Proteomes" id="UP000593591"/>
    </source>
</evidence>
<name>A0A840SFT4_9SPIR</name>
<reference evidence="12 14" key="1">
    <citation type="submission" date="2018-08" db="EMBL/GenBank/DDBJ databases">
        <title>The first complete genome of Treponema rectale (CHPAT), a commensal spirochete of the bovine rectum.</title>
        <authorList>
            <person name="Staton G.J."/>
            <person name="Clegg S.R."/>
            <person name="Carter S.D."/>
            <person name="Radford A.D."/>
            <person name="Darby A."/>
            <person name="Hall N."/>
            <person name="Birtles R.J."/>
            <person name="Evans N.J."/>
        </authorList>
    </citation>
    <scope>NUCLEOTIDE SEQUENCE [LARGE SCALE GENOMIC DNA]</scope>
    <source>
        <strain evidence="12 14">CHPA</strain>
    </source>
</reference>
<dbReference type="InterPro" id="IPR001912">
    <property type="entry name" value="Ribosomal_uS4_N"/>
</dbReference>
<dbReference type="SUPFAM" id="SSF55174">
    <property type="entry name" value="Alpha-L RNA-binding motif"/>
    <property type="match status" value="1"/>
</dbReference>
<dbReference type="EMBL" id="CP031517">
    <property type="protein sequence ID" value="QOS39997.1"/>
    <property type="molecule type" value="Genomic_DNA"/>
</dbReference>
<dbReference type="SMART" id="SM01390">
    <property type="entry name" value="Ribosomal_S4"/>
    <property type="match status" value="1"/>
</dbReference>
<evidence type="ECO:0000256" key="2">
    <source>
        <dbReference type="ARBA" id="ARBA00022730"/>
    </source>
</evidence>
<dbReference type="Gene3D" id="3.10.290.10">
    <property type="entry name" value="RNA-binding S4 domain"/>
    <property type="match status" value="1"/>
</dbReference>
<dbReference type="InterPro" id="IPR022801">
    <property type="entry name" value="Ribosomal_uS4"/>
</dbReference>
<keyword evidence="4 7" id="KW-0689">Ribosomal protein</keyword>
<dbReference type="AlphaFoldDB" id="A0A840SFT4"/>
<dbReference type="RefSeq" id="WP_184651724.1">
    <property type="nucleotide sequence ID" value="NZ_JACHFR010000001.1"/>
</dbReference>
<keyword evidence="2 7" id="KW-0699">rRNA-binding</keyword>
<evidence type="ECO:0000313" key="11">
    <source>
        <dbReference type="EMBL" id="MBB5218302.1"/>
    </source>
</evidence>
<dbReference type="NCBIfam" id="NF003717">
    <property type="entry name" value="PRK05327.1"/>
    <property type="match status" value="1"/>
</dbReference>
<dbReference type="FunFam" id="3.10.290.10:FF:000001">
    <property type="entry name" value="30S ribosomal protein S4"/>
    <property type="match status" value="1"/>
</dbReference>
<dbReference type="PROSITE" id="PS00632">
    <property type="entry name" value="RIBOSOMAL_S4"/>
    <property type="match status" value="1"/>
</dbReference>
<evidence type="ECO:0000256" key="4">
    <source>
        <dbReference type="ARBA" id="ARBA00022980"/>
    </source>
</evidence>
<proteinExistence type="inferred from homology"/>
<evidence type="ECO:0000256" key="3">
    <source>
        <dbReference type="ARBA" id="ARBA00022884"/>
    </source>
</evidence>
<dbReference type="PANTHER" id="PTHR11831:SF4">
    <property type="entry name" value="SMALL RIBOSOMAL SUBUNIT PROTEIN US4M"/>
    <property type="match status" value="1"/>
</dbReference>
<dbReference type="NCBIfam" id="TIGR01017">
    <property type="entry name" value="rpsD_bact"/>
    <property type="match status" value="1"/>
</dbReference>
<comment type="similarity">
    <text evidence="1 7 8">Belongs to the universal ribosomal protein uS4 family.</text>
</comment>
<evidence type="ECO:0000259" key="10">
    <source>
        <dbReference type="SMART" id="SM01390"/>
    </source>
</evidence>
<dbReference type="SMART" id="SM00363">
    <property type="entry name" value="S4"/>
    <property type="match status" value="1"/>
</dbReference>
<organism evidence="11 13">
    <name type="scientific">Treponema rectale</name>
    <dbReference type="NCBI Taxonomy" id="744512"/>
    <lineage>
        <taxon>Bacteria</taxon>
        <taxon>Pseudomonadati</taxon>
        <taxon>Spirochaetota</taxon>
        <taxon>Spirochaetia</taxon>
        <taxon>Spirochaetales</taxon>
        <taxon>Treponemataceae</taxon>
        <taxon>Treponema</taxon>
    </lineage>
</organism>
<evidence type="ECO:0000256" key="5">
    <source>
        <dbReference type="ARBA" id="ARBA00023274"/>
    </source>
</evidence>
<evidence type="ECO:0000256" key="1">
    <source>
        <dbReference type="ARBA" id="ARBA00007465"/>
    </source>
</evidence>